<proteinExistence type="inferred from homology"/>
<evidence type="ECO:0000256" key="6">
    <source>
        <dbReference type="ARBA" id="ARBA00022970"/>
    </source>
</evidence>
<evidence type="ECO:0000256" key="1">
    <source>
        <dbReference type="ARBA" id="ARBA00004127"/>
    </source>
</evidence>
<keyword evidence="14" id="KW-1185">Reference proteome</keyword>
<feature type="domain" description="Amino acid transporter transmembrane" evidence="12">
    <location>
        <begin position="52"/>
        <end position="460"/>
    </location>
</feature>
<dbReference type="GO" id="GO:0009734">
    <property type="term" value="P:auxin-activated signaling pathway"/>
    <property type="evidence" value="ECO:0007669"/>
    <property type="project" value="UniProtKB-KW"/>
</dbReference>
<keyword evidence="8 11" id="KW-0472">Membrane</keyword>
<dbReference type="EMBL" id="CAMGYJ010000005">
    <property type="protein sequence ID" value="CAI0409083.1"/>
    <property type="molecule type" value="Genomic_DNA"/>
</dbReference>
<sequence>MSATTAGGGGLELGTAVASHRGEVDEAPSGFRQLAGGVVGLPEVDDDGKPMRTGTVWTASAHIITAIIGSGVLSLAWGIAQLGWIAGPATLLLFSSITYYTSRLLSDCYRHHSTGKRNYTYMEAVNAYLGRRMEWACGIVQCVMLCGATIGYAITASISMVAIRKSDCLHKRGHAASCKFSTNLYLVGMGVAEVVVSQIPNFHKLAWLSVLAAIMSFLYASIGLGLAVARVASGVICAGKGETSSSLTGVEANGMDKIWRMCTAIGDMAFACSYSAILIEIQDTLRSTPAENKVMKKASGVAVSVSTVFYLLCGCFGYAAFGNRAPGNMLSASGFYEPFWLIDLANVCIVIHLVGAFQVTAQPVFMRFEAWASNKWPDSEFVTKEYRIRLPAAIFGGKSAPAGFTVNPLRLVGRTALVTAATVVAMAVPFFNDVLALLGAVSYWPLTVYFPVEMHIAQSKLIRRSSGGGGRRRPPANWIGLQLLNLVCLVVAIAAACGAIRGLSHSLLAYKPFMFEQ</sequence>
<evidence type="ECO:0000256" key="4">
    <source>
        <dbReference type="ARBA" id="ARBA00022692"/>
    </source>
</evidence>
<feature type="transmembrane region" description="Helical" evidence="11">
    <location>
        <begin position="56"/>
        <end position="75"/>
    </location>
</feature>
<keyword evidence="9" id="KW-0927">Auxin signaling pathway</keyword>
<evidence type="ECO:0000256" key="11">
    <source>
        <dbReference type="SAM" id="Phobius"/>
    </source>
</evidence>
<name>A0AAV0JHK5_9ROSI</name>
<accession>A0AAV0JHK5</accession>
<dbReference type="GO" id="GO:0006865">
    <property type="term" value="P:amino acid transport"/>
    <property type="evidence" value="ECO:0007669"/>
    <property type="project" value="UniProtKB-KW"/>
</dbReference>
<dbReference type="PANTHER" id="PTHR48017">
    <property type="entry name" value="OS05G0424000 PROTEIN-RELATED"/>
    <property type="match status" value="1"/>
</dbReference>
<feature type="transmembrane region" description="Helical" evidence="11">
    <location>
        <begin position="478"/>
        <end position="503"/>
    </location>
</feature>
<feature type="transmembrane region" description="Helical" evidence="11">
    <location>
        <begin position="138"/>
        <end position="163"/>
    </location>
</feature>
<evidence type="ECO:0000256" key="3">
    <source>
        <dbReference type="ARBA" id="ARBA00022448"/>
    </source>
</evidence>
<dbReference type="AlphaFoldDB" id="A0AAV0JHK5"/>
<dbReference type="GO" id="GO:0015293">
    <property type="term" value="F:symporter activity"/>
    <property type="evidence" value="ECO:0007669"/>
    <property type="project" value="UniProtKB-KW"/>
</dbReference>
<keyword evidence="3" id="KW-0813">Transport</keyword>
<feature type="transmembrane region" description="Helical" evidence="11">
    <location>
        <begin position="411"/>
        <end position="431"/>
    </location>
</feature>
<dbReference type="Pfam" id="PF01490">
    <property type="entry name" value="Aa_trans"/>
    <property type="match status" value="1"/>
</dbReference>
<dbReference type="GO" id="GO:0012505">
    <property type="term" value="C:endomembrane system"/>
    <property type="evidence" value="ECO:0007669"/>
    <property type="project" value="UniProtKB-SubCell"/>
</dbReference>
<feature type="transmembrane region" description="Helical" evidence="11">
    <location>
        <begin position="205"/>
        <end position="229"/>
    </location>
</feature>
<comment type="similarity">
    <text evidence="2">Belongs to the amino acid/polyamine transporter 2 family. Amino acid/auxin permease (AAAP) (TC 2.A.18.1) subfamily.</text>
</comment>
<comment type="subcellular location">
    <subcellularLocation>
        <location evidence="1">Endomembrane system</location>
        <topology evidence="1">Multi-pass membrane protein</topology>
    </subcellularLocation>
</comment>
<feature type="transmembrane region" description="Helical" evidence="11">
    <location>
        <begin position="339"/>
        <end position="357"/>
    </location>
</feature>
<evidence type="ECO:0000256" key="7">
    <source>
        <dbReference type="ARBA" id="ARBA00022989"/>
    </source>
</evidence>
<dbReference type="Proteomes" id="UP001154282">
    <property type="component" value="Unassembled WGS sequence"/>
</dbReference>
<organism evidence="13 14">
    <name type="scientific">Linum tenue</name>
    <dbReference type="NCBI Taxonomy" id="586396"/>
    <lineage>
        <taxon>Eukaryota</taxon>
        <taxon>Viridiplantae</taxon>
        <taxon>Streptophyta</taxon>
        <taxon>Embryophyta</taxon>
        <taxon>Tracheophyta</taxon>
        <taxon>Spermatophyta</taxon>
        <taxon>Magnoliopsida</taxon>
        <taxon>eudicotyledons</taxon>
        <taxon>Gunneridae</taxon>
        <taxon>Pentapetalae</taxon>
        <taxon>rosids</taxon>
        <taxon>fabids</taxon>
        <taxon>Malpighiales</taxon>
        <taxon>Linaceae</taxon>
        <taxon>Linum</taxon>
    </lineage>
</organism>
<keyword evidence="6" id="KW-0029">Amino-acid transport</keyword>
<gene>
    <name evidence="13" type="ORF">LITE_LOCUS14241</name>
</gene>
<protein>
    <recommendedName>
        <fullName evidence="12">Amino acid transporter transmembrane domain-containing protein</fullName>
    </recommendedName>
</protein>
<comment type="function">
    <text evidence="10">Carrier protein involved in proton-driven auxin influx. Mediates the formation of auxin gradient from developing leaves (site of auxin biosynthesis) to tips by contributing to the loading of auxin in vascular tissues and facilitating acropetal (base to tip) auxin transport within inner tissues of the root apex, and basipetal (tip to base) auxin transport within outer tissues of the root apex. May be involved in lateral roots and nodules formation.</text>
</comment>
<keyword evidence="4 11" id="KW-0812">Transmembrane</keyword>
<evidence type="ECO:0000256" key="8">
    <source>
        <dbReference type="ARBA" id="ARBA00023136"/>
    </source>
</evidence>
<evidence type="ECO:0000256" key="5">
    <source>
        <dbReference type="ARBA" id="ARBA00022847"/>
    </source>
</evidence>
<evidence type="ECO:0000256" key="2">
    <source>
        <dbReference type="ARBA" id="ARBA00005590"/>
    </source>
</evidence>
<evidence type="ECO:0000259" key="12">
    <source>
        <dbReference type="Pfam" id="PF01490"/>
    </source>
</evidence>
<evidence type="ECO:0000256" key="9">
    <source>
        <dbReference type="ARBA" id="ARBA00023294"/>
    </source>
</evidence>
<evidence type="ECO:0000313" key="14">
    <source>
        <dbReference type="Proteomes" id="UP001154282"/>
    </source>
</evidence>
<feature type="transmembrane region" description="Helical" evidence="11">
    <location>
        <begin position="82"/>
        <end position="100"/>
    </location>
</feature>
<reference evidence="13" key="1">
    <citation type="submission" date="2022-08" db="EMBL/GenBank/DDBJ databases">
        <authorList>
            <person name="Gutierrez-Valencia J."/>
        </authorList>
    </citation>
    <scope>NUCLEOTIDE SEQUENCE</scope>
</reference>
<evidence type="ECO:0000256" key="10">
    <source>
        <dbReference type="ARBA" id="ARBA00045588"/>
    </source>
</evidence>
<comment type="caution">
    <text evidence="13">The sequence shown here is derived from an EMBL/GenBank/DDBJ whole genome shotgun (WGS) entry which is preliminary data.</text>
</comment>
<feature type="transmembrane region" description="Helical" evidence="11">
    <location>
        <begin position="300"/>
        <end position="319"/>
    </location>
</feature>
<feature type="transmembrane region" description="Helical" evidence="11">
    <location>
        <begin position="437"/>
        <end position="457"/>
    </location>
</feature>
<keyword evidence="7 11" id="KW-1133">Transmembrane helix</keyword>
<evidence type="ECO:0000313" key="13">
    <source>
        <dbReference type="EMBL" id="CAI0409083.1"/>
    </source>
</evidence>
<keyword evidence="5" id="KW-0769">Symport</keyword>
<dbReference type="InterPro" id="IPR013057">
    <property type="entry name" value="AA_transpt_TM"/>
</dbReference>